<evidence type="ECO:0000313" key="4">
    <source>
        <dbReference type="Proteomes" id="UP000664417"/>
    </source>
</evidence>
<dbReference type="InterPro" id="IPR013783">
    <property type="entry name" value="Ig-like_fold"/>
</dbReference>
<organism evidence="3 4">
    <name type="scientific">Acanthopleuribacter pedis</name>
    <dbReference type="NCBI Taxonomy" id="442870"/>
    <lineage>
        <taxon>Bacteria</taxon>
        <taxon>Pseudomonadati</taxon>
        <taxon>Acidobacteriota</taxon>
        <taxon>Holophagae</taxon>
        <taxon>Acanthopleuribacterales</taxon>
        <taxon>Acanthopleuribacteraceae</taxon>
        <taxon>Acanthopleuribacter</taxon>
    </lineage>
</organism>
<feature type="domain" description="BACON" evidence="1">
    <location>
        <begin position="584"/>
        <end position="636"/>
    </location>
</feature>
<evidence type="ECO:0000259" key="2">
    <source>
        <dbReference type="Pfam" id="PF19190"/>
    </source>
</evidence>
<dbReference type="InterPro" id="IPR008964">
    <property type="entry name" value="Invasin/intimin_cell_adhesion"/>
</dbReference>
<evidence type="ECO:0000313" key="3">
    <source>
        <dbReference type="EMBL" id="MBO1320227.1"/>
    </source>
</evidence>
<dbReference type="Proteomes" id="UP000664417">
    <property type="component" value="Unassembled WGS sequence"/>
</dbReference>
<feature type="domain" description="BACON" evidence="1">
    <location>
        <begin position="324"/>
        <end position="374"/>
    </location>
</feature>
<protein>
    <recommendedName>
        <fullName evidence="1 2">BACON domain-containing protein</fullName>
    </recommendedName>
</protein>
<comment type="caution">
    <text evidence="3">The sequence shown here is derived from an EMBL/GenBank/DDBJ whole genome shotgun (WGS) entry which is preliminary data.</text>
</comment>
<dbReference type="RefSeq" id="WP_207860181.1">
    <property type="nucleotide sequence ID" value="NZ_JAFREP010000016.1"/>
</dbReference>
<dbReference type="CDD" id="cd14948">
    <property type="entry name" value="BACON"/>
    <property type="match status" value="5"/>
</dbReference>
<dbReference type="SUPFAM" id="SSF49373">
    <property type="entry name" value="Invasin/intimin cell-adhesion fragments"/>
    <property type="match status" value="1"/>
</dbReference>
<sequence>MGCQPGADQNKSIQDQTPCRLALSAPSAVFDAAGGKGDLQVQTEGDCVWVANSGGAAWVVIEQGTATQLNYRVTANTGPTSRNAVITFKNKGVVLRTFSIFQEGSACGLKLAPTQVAMSADGGEGTLLIKEADPCKWTAERKVDWIAIETRGIGEVVYKVEPNTSQQSRAGSVQFLIDQKEMGSFWVVQEGIQKVHNPCSLIVDEKPVNWSAKGGSSRVTFKEEGDCRWQVRTNADWIELPNRGVIKQGETSFSYRIMANVGLRSRTGTLTITQENETGGNPVTRNIVIIQDASQCEVRVSQSRIDLSMEAHDGLLEITSSCDWRAVSDVDWLTVAKTEGETGAALRYQAQTNRASDARIGTIRVEDRTLVVVQKGTPDCRLDVVPQSAAFAIEGGTGNMVISSPDDCDWRVSTSAPWINILGDPDEISPERVGYEVQSNTAVSPRTATIRVGDQLFTVTQEGVSPCVYIAQPSHTNVLAQGGKGTFRLMTRDYCEWQARSNSDWIQLTGDARGKGEATIGIEVRANSESTARTGVIEIGNANFVVIQEGRAPCSVTLTAETLQMGAKGGRQTVTISTGENCHWQAGSATTWLKIVSNNLGTGQGEITIEAESNEEGKPRIGTLRISDQTIKVMQEGTGEFQFTVIVRDRDGNFVSNQPVTFHNGEQAFETKTNAQGIAGQTVKENRGVAYSINGRRRDFGSNLKLVHMLEDAFEVRFSLVVDDKNRTDGVIWVRSQSDGIERKTEPGSQVRLPYGTYFVSYENGDLIHTEVHTITKATSIEIDIATMPNVYYRTLYRDGNQRQLQAKVDEMNEPRRHGYHYFLARYWLARFHWDRGQQSSAKALLADLYGHWELWLSMNVRPQYVVAYLDCLANDNELSIIGQITEQDVLINEFNKLQSGERDAWWRFQFLYHRIKALNFLHERGNSFQKRRYRKRLQQSFRWINEIPVSTINNNPMRYQELKELKAKWEKRS</sequence>
<dbReference type="Gene3D" id="2.60.40.10">
    <property type="entry name" value="Immunoglobulins"/>
    <property type="match status" value="7"/>
</dbReference>
<dbReference type="InterPro" id="IPR024361">
    <property type="entry name" value="BACON"/>
</dbReference>
<dbReference type="Pfam" id="PF19190">
    <property type="entry name" value="BACON_2"/>
    <property type="match status" value="1"/>
</dbReference>
<proteinExistence type="predicted"/>
<evidence type="ECO:0000259" key="1">
    <source>
        <dbReference type="Pfam" id="PF13004"/>
    </source>
</evidence>
<gene>
    <name evidence="3" type="ORF">J3U88_17260</name>
</gene>
<dbReference type="EMBL" id="JAFREP010000016">
    <property type="protein sequence ID" value="MBO1320227.1"/>
    <property type="molecule type" value="Genomic_DNA"/>
</dbReference>
<dbReference type="AlphaFoldDB" id="A0A8J7Q446"/>
<feature type="domain" description="BACON" evidence="1">
    <location>
        <begin position="53"/>
        <end position="102"/>
    </location>
</feature>
<accession>A0A8J7Q446</accession>
<reference evidence="3" key="1">
    <citation type="submission" date="2021-03" db="EMBL/GenBank/DDBJ databases">
        <authorList>
            <person name="Wang G."/>
        </authorList>
    </citation>
    <scope>NUCLEOTIDE SEQUENCE</scope>
    <source>
        <strain evidence="3">KCTC 12899</strain>
    </source>
</reference>
<name>A0A8J7Q446_9BACT</name>
<keyword evidence="4" id="KW-1185">Reference proteome</keyword>
<feature type="domain" description="BACON" evidence="2">
    <location>
        <begin position="212"/>
        <end position="284"/>
    </location>
</feature>
<feature type="domain" description="BACON" evidence="1">
    <location>
        <begin position="496"/>
        <end position="548"/>
    </location>
</feature>
<dbReference type="Pfam" id="PF13004">
    <property type="entry name" value="BACON"/>
    <property type="match status" value="4"/>
</dbReference>